<organism evidence="2 3">
    <name type="scientific">Pararhodobacter marinus</name>
    <dbReference type="NCBI Taxonomy" id="2184063"/>
    <lineage>
        <taxon>Bacteria</taxon>
        <taxon>Pseudomonadati</taxon>
        <taxon>Pseudomonadota</taxon>
        <taxon>Alphaproteobacteria</taxon>
        <taxon>Rhodobacterales</taxon>
        <taxon>Paracoccaceae</taxon>
        <taxon>Pararhodobacter</taxon>
    </lineage>
</organism>
<name>A0A2U2CB30_9RHOB</name>
<dbReference type="Pfam" id="PF01872">
    <property type="entry name" value="RibD_C"/>
    <property type="match status" value="1"/>
</dbReference>
<dbReference type="GO" id="GO:0008703">
    <property type="term" value="F:5-amino-6-(5-phosphoribosylamino)uracil reductase activity"/>
    <property type="evidence" value="ECO:0007669"/>
    <property type="project" value="InterPro"/>
</dbReference>
<reference evidence="2 3" key="1">
    <citation type="submission" date="2018-05" db="EMBL/GenBank/DDBJ databases">
        <title>Pararhodobacter marina sp. nov., isolated from deep-sea water of the Indian Ocean.</title>
        <authorList>
            <person name="Lai Q.Sr."/>
            <person name="Liu X."/>
            <person name="Shao Z."/>
        </authorList>
    </citation>
    <scope>NUCLEOTIDE SEQUENCE [LARGE SCALE GENOMIC DNA]</scope>
    <source>
        <strain evidence="2 3">CIC4N-9</strain>
    </source>
</reference>
<proteinExistence type="predicted"/>
<dbReference type="RefSeq" id="WP_109533118.1">
    <property type="nucleotide sequence ID" value="NZ_QEYD01000005.1"/>
</dbReference>
<evidence type="ECO:0000259" key="1">
    <source>
        <dbReference type="Pfam" id="PF01872"/>
    </source>
</evidence>
<gene>
    <name evidence="2" type="ORF">C4N9_09650</name>
</gene>
<dbReference type="GeneID" id="94365154"/>
<dbReference type="InterPro" id="IPR024072">
    <property type="entry name" value="DHFR-like_dom_sf"/>
</dbReference>
<dbReference type="GO" id="GO:0009231">
    <property type="term" value="P:riboflavin biosynthetic process"/>
    <property type="evidence" value="ECO:0007669"/>
    <property type="project" value="InterPro"/>
</dbReference>
<keyword evidence="3" id="KW-1185">Reference proteome</keyword>
<dbReference type="EMBL" id="QEYD01000005">
    <property type="protein sequence ID" value="PWE29069.1"/>
    <property type="molecule type" value="Genomic_DNA"/>
</dbReference>
<dbReference type="InterPro" id="IPR050765">
    <property type="entry name" value="Riboflavin_Biosynth_HTPR"/>
</dbReference>
<protein>
    <submittedName>
        <fullName evidence="2">Deaminase</fullName>
    </submittedName>
</protein>
<dbReference type="OrthoDB" id="9782335at2"/>
<dbReference type="Proteomes" id="UP000244940">
    <property type="component" value="Unassembled WGS sequence"/>
</dbReference>
<sequence>MLPEVHVFIAMSLDGYIADTGGGLDWLVMLPAPDDEDHGYAAFYERVDCLLIGANTFRSLLGYRDWPYDKPVTVLSASLSERDVPPALRGRVTILDATPEAALTLLARDGAKRVYLDGGQLVSSCLRDGLVQRMTLTRLPVLLGSGIPLFTDPGPQYMIHLDTRSWPHGFVQSVYQVIP</sequence>
<dbReference type="Gene3D" id="3.40.430.10">
    <property type="entry name" value="Dihydrofolate Reductase, subunit A"/>
    <property type="match status" value="1"/>
</dbReference>
<dbReference type="AlphaFoldDB" id="A0A2U2CB30"/>
<evidence type="ECO:0000313" key="3">
    <source>
        <dbReference type="Proteomes" id="UP000244940"/>
    </source>
</evidence>
<comment type="caution">
    <text evidence="2">The sequence shown here is derived from an EMBL/GenBank/DDBJ whole genome shotgun (WGS) entry which is preliminary data.</text>
</comment>
<dbReference type="InterPro" id="IPR002734">
    <property type="entry name" value="RibDG_C"/>
</dbReference>
<evidence type="ECO:0000313" key="2">
    <source>
        <dbReference type="EMBL" id="PWE29069.1"/>
    </source>
</evidence>
<accession>A0A2U2CB30</accession>
<dbReference type="PANTHER" id="PTHR38011:SF11">
    <property type="entry name" value="2,5-DIAMINO-6-RIBOSYLAMINO-4(3H)-PYRIMIDINONE 5'-PHOSPHATE REDUCTASE"/>
    <property type="match status" value="1"/>
</dbReference>
<dbReference type="SUPFAM" id="SSF53597">
    <property type="entry name" value="Dihydrofolate reductase-like"/>
    <property type="match status" value="1"/>
</dbReference>
<feature type="domain" description="Bacterial bifunctional deaminase-reductase C-terminal" evidence="1">
    <location>
        <begin position="3"/>
        <end position="162"/>
    </location>
</feature>
<dbReference type="PANTHER" id="PTHR38011">
    <property type="entry name" value="DIHYDROFOLATE REDUCTASE FAMILY PROTEIN (AFU_ORTHOLOGUE AFUA_8G06820)"/>
    <property type="match status" value="1"/>
</dbReference>